<dbReference type="Proteomes" id="UP001434883">
    <property type="component" value="Unassembled WGS sequence"/>
</dbReference>
<protein>
    <submittedName>
        <fullName evidence="1">Uncharacterized protein</fullName>
    </submittedName>
</protein>
<sequence length="99" mass="11027">MNLLTLEGGNYRELSVSGSNILPANVLSAIRVDVLQIAKYSESGPIIKITTISTEYIKSAVFIGKLFLQEPHSFPFCPTNKKKSELRISLVTEKKKRIC</sequence>
<keyword evidence="2" id="KW-1185">Reference proteome</keyword>
<reference evidence="1 2" key="1">
    <citation type="submission" date="2021-06" db="EMBL/GenBank/DDBJ databases">
        <authorList>
            <person name="Palmer J.M."/>
        </authorList>
    </citation>
    <scope>NUCLEOTIDE SEQUENCE [LARGE SCALE GENOMIC DNA]</scope>
    <source>
        <strain evidence="1 2">XC_2019</strain>
        <tissue evidence="1">Muscle</tissue>
    </source>
</reference>
<comment type="caution">
    <text evidence="1">The sequence shown here is derived from an EMBL/GenBank/DDBJ whole genome shotgun (WGS) entry which is preliminary data.</text>
</comment>
<accession>A0ABV0S2K4</accession>
<proteinExistence type="predicted"/>
<evidence type="ECO:0000313" key="2">
    <source>
        <dbReference type="Proteomes" id="UP001434883"/>
    </source>
</evidence>
<dbReference type="EMBL" id="JAHRIN010067341">
    <property type="protein sequence ID" value="MEQ2214346.1"/>
    <property type="molecule type" value="Genomic_DNA"/>
</dbReference>
<organism evidence="1 2">
    <name type="scientific">Xenoophorus captivus</name>
    <dbReference type="NCBI Taxonomy" id="1517983"/>
    <lineage>
        <taxon>Eukaryota</taxon>
        <taxon>Metazoa</taxon>
        <taxon>Chordata</taxon>
        <taxon>Craniata</taxon>
        <taxon>Vertebrata</taxon>
        <taxon>Euteleostomi</taxon>
        <taxon>Actinopterygii</taxon>
        <taxon>Neopterygii</taxon>
        <taxon>Teleostei</taxon>
        <taxon>Neoteleostei</taxon>
        <taxon>Acanthomorphata</taxon>
        <taxon>Ovalentaria</taxon>
        <taxon>Atherinomorphae</taxon>
        <taxon>Cyprinodontiformes</taxon>
        <taxon>Goodeidae</taxon>
        <taxon>Xenoophorus</taxon>
    </lineage>
</organism>
<gene>
    <name evidence="1" type="ORF">XENOCAPTIV_002280</name>
</gene>
<name>A0ABV0S2K4_9TELE</name>
<evidence type="ECO:0000313" key="1">
    <source>
        <dbReference type="EMBL" id="MEQ2214346.1"/>
    </source>
</evidence>